<sequence length="169" mass="19042">MASLKKDVHDSEQALFNPNCITKNLLEDIKRRCQCDKDVTVDLSDELGNVQNLIEHGRKYANDVLKPRGTFVLIRVEKKEGSESPLYTPMLNNIEVVTSSFRERLSRPESNASQRNSESRQRRKSSGSSWSKAKASVLMASGSSKSRKASRNEKRVQISRENGKLGMTL</sequence>
<dbReference type="PANTHER" id="PTHR33887">
    <property type="entry name" value="PB1 DOMAIN-CONTAINING PROTEIN"/>
    <property type="match status" value="1"/>
</dbReference>
<feature type="compositionally biased region" description="Basic and acidic residues" evidence="1">
    <location>
        <begin position="150"/>
        <end position="163"/>
    </location>
</feature>
<name>A0A6P8HQ95_ACTTE</name>
<feature type="region of interest" description="Disordered" evidence="1">
    <location>
        <begin position="102"/>
        <end position="169"/>
    </location>
</feature>
<organism evidence="2 3">
    <name type="scientific">Actinia tenebrosa</name>
    <name type="common">Australian red waratah sea anemone</name>
    <dbReference type="NCBI Taxonomy" id="6105"/>
    <lineage>
        <taxon>Eukaryota</taxon>
        <taxon>Metazoa</taxon>
        <taxon>Cnidaria</taxon>
        <taxon>Anthozoa</taxon>
        <taxon>Hexacorallia</taxon>
        <taxon>Actiniaria</taxon>
        <taxon>Actiniidae</taxon>
        <taxon>Actinia</taxon>
    </lineage>
</organism>
<evidence type="ECO:0000313" key="2">
    <source>
        <dbReference type="Proteomes" id="UP000515163"/>
    </source>
</evidence>
<dbReference type="AlphaFoldDB" id="A0A6P8HQ95"/>
<feature type="compositionally biased region" description="Low complexity" evidence="1">
    <location>
        <begin position="126"/>
        <end position="144"/>
    </location>
</feature>
<accession>A0A6P8HQ95</accession>
<dbReference type="OrthoDB" id="2109241at2759"/>
<dbReference type="RefSeq" id="XP_031557273.1">
    <property type="nucleotide sequence ID" value="XM_031701413.1"/>
</dbReference>
<dbReference type="FunCoup" id="A0A6P8HQ95">
    <property type="interactions" value="1"/>
</dbReference>
<dbReference type="InParanoid" id="A0A6P8HQ95"/>
<proteinExistence type="predicted"/>
<protein>
    <submittedName>
        <fullName evidence="3">Uncharacterized protein LOC116293916</fullName>
    </submittedName>
</protein>
<dbReference type="PANTHER" id="PTHR33887:SF5">
    <property type="entry name" value="PB1 DOMAIN-CONTAINING PROTEIN"/>
    <property type="match status" value="1"/>
</dbReference>
<dbReference type="Pfam" id="PF15874">
    <property type="entry name" value="Il2rg"/>
    <property type="match status" value="1"/>
</dbReference>
<evidence type="ECO:0000313" key="3">
    <source>
        <dbReference type="RefSeq" id="XP_031557273.1"/>
    </source>
</evidence>
<dbReference type="GeneID" id="116293916"/>
<dbReference type="InterPro" id="IPR039471">
    <property type="entry name" value="CXorf65-like"/>
</dbReference>
<reference evidence="3" key="1">
    <citation type="submission" date="2025-08" db="UniProtKB">
        <authorList>
            <consortium name="RefSeq"/>
        </authorList>
    </citation>
    <scope>IDENTIFICATION</scope>
    <source>
        <tissue evidence="3">Tentacle</tissue>
    </source>
</reference>
<dbReference type="KEGG" id="aten:116293916"/>
<dbReference type="Proteomes" id="UP000515163">
    <property type="component" value="Unplaced"/>
</dbReference>
<keyword evidence="2" id="KW-1185">Reference proteome</keyword>
<evidence type="ECO:0000256" key="1">
    <source>
        <dbReference type="SAM" id="MobiDB-lite"/>
    </source>
</evidence>
<gene>
    <name evidence="3" type="primary">LOC116293916</name>
</gene>